<dbReference type="Gene3D" id="3.30.420.10">
    <property type="entry name" value="Ribonuclease H-like superfamily/Ribonuclease H"/>
    <property type="match status" value="1"/>
</dbReference>
<sequence>MSTKWKELAKVLSACRADQIKKLNVNLGSAVSGVKCDKIANAVTSLQLPSPLSAAKPLNGESFVILAIDLGIKNFGFCRIQLDKNLPFNKPPTVKEWKKLDLANLRTESFEATKLDLVKFDPVNYSKLASELIENVLYNPKMPRPDIVLIERQRGRTSSSRNIQEWILKVNMLESMLFGMLYSKISSETPNLLDNLISVNPLRMASYYREDQKRTKSESKKGSSKTERIELVEKWLRDTINPDRQTEPRLYLDPKEFPYTNTSSLQAIRSKSKWVNELILGPDSKTGSGTVKGDDLADSLLHALSWVEWERNRMILKMELMMDVKEGIRVSDAFFKEHFENLK</sequence>
<name>A0A9P8TMY4_WICPI</name>
<evidence type="ECO:0000313" key="3">
    <source>
        <dbReference type="Proteomes" id="UP000774326"/>
    </source>
</evidence>
<dbReference type="OrthoDB" id="3980521at2759"/>
<evidence type="ECO:0000259" key="1">
    <source>
        <dbReference type="Pfam" id="PF09159"/>
    </source>
</evidence>
<dbReference type="InterPro" id="IPR036397">
    <property type="entry name" value="RNaseH_sf"/>
</dbReference>
<feature type="domain" description="Mitochondrial resolvase Ydc2 catalytic" evidence="1">
    <location>
        <begin position="65"/>
        <end position="314"/>
    </location>
</feature>
<dbReference type="GO" id="GO:0000403">
    <property type="term" value="F:Y-form DNA binding"/>
    <property type="evidence" value="ECO:0007669"/>
    <property type="project" value="TreeGrafter"/>
</dbReference>
<dbReference type="GO" id="GO:0004520">
    <property type="term" value="F:DNA endonuclease activity"/>
    <property type="evidence" value="ECO:0007669"/>
    <property type="project" value="TreeGrafter"/>
</dbReference>
<dbReference type="AlphaFoldDB" id="A0A9P8TMY4"/>
<dbReference type="EMBL" id="JAEUBG010002653">
    <property type="protein sequence ID" value="KAH3684231.1"/>
    <property type="molecule type" value="Genomic_DNA"/>
</dbReference>
<evidence type="ECO:0000313" key="2">
    <source>
        <dbReference type="EMBL" id="KAH3684231.1"/>
    </source>
</evidence>
<dbReference type="PANTHER" id="PTHR28072:SF1">
    <property type="entry name" value="CRUCIFORM CUTTING ENDONUCLEASE 1, MITOCHONDRIAL-RELATED"/>
    <property type="match status" value="1"/>
</dbReference>
<protein>
    <recommendedName>
        <fullName evidence="1">Mitochondrial resolvase Ydc2 catalytic domain-containing protein</fullName>
    </recommendedName>
</protein>
<accession>A0A9P8TMY4</accession>
<dbReference type="SUPFAM" id="SSF53098">
    <property type="entry name" value="Ribonuclease H-like"/>
    <property type="match status" value="1"/>
</dbReference>
<organism evidence="2 3">
    <name type="scientific">Wickerhamomyces pijperi</name>
    <name type="common">Yeast</name>
    <name type="synonym">Pichia pijperi</name>
    <dbReference type="NCBI Taxonomy" id="599730"/>
    <lineage>
        <taxon>Eukaryota</taxon>
        <taxon>Fungi</taxon>
        <taxon>Dikarya</taxon>
        <taxon>Ascomycota</taxon>
        <taxon>Saccharomycotina</taxon>
        <taxon>Saccharomycetes</taxon>
        <taxon>Phaffomycetales</taxon>
        <taxon>Wickerhamomycetaceae</taxon>
        <taxon>Wickerhamomyces</taxon>
    </lineage>
</organism>
<dbReference type="InterPro" id="IPR012337">
    <property type="entry name" value="RNaseH-like_sf"/>
</dbReference>
<comment type="caution">
    <text evidence="2">The sequence shown here is derived from an EMBL/GenBank/DDBJ whole genome shotgun (WGS) entry which is preliminary data.</text>
</comment>
<keyword evidence="3" id="KW-1185">Reference proteome</keyword>
<dbReference type="Pfam" id="PF09159">
    <property type="entry name" value="Ydc2-catalyt"/>
    <property type="match status" value="1"/>
</dbReference>
<gene>
    <name evidence="2" type="ORF">WICPIJ_004788</name>
</gene>
<dbReference type="GO" id="GO:0070336">
    <property type="term" value="F:flap-structured DNA binding"/>
    <property type="evidence" value="ECO:0007669"/>
    <property type="project" value="TreeGrafter"/>
</dbReference>
<dbReference type="GO" id="GO:0000402">
    <property type="term" value="F:crossed form four-way junction DNA binding"/>
    <property type="evidence" value="ECO:0007669"/>
    <property type="project" value="TreeGrafter"/>
</dbReference>
<proteinExistence type="predicted"/>
<dbReference type="CDD" id="cd16963">
    <property type="entry name" value="CCE1"/>
    <property type="match status" value="1"/>
</dbReference>
<dbReference type="GO" id="GO:0005739">
    <property type="term" value="C:mitochondrion"/>
    <property type="evidence" value="ECO:0007669"/>
    <property type="project" value="TreeGrafter"/>
</dbReference>
<dbReference type="Proteomes" id="UP000774326">
    <property type="component" value="Unassembled WGS sequence"/>
</dbReference>
<reference evidence="2" key="2">
    <citation type="submission" date="2021-01" db="EMBL/GenBank/DDBJ databases">
        <authorList>
            <person name="Schikora-Tamarit M.A."/>
        </authorList>
    </citation>
    <scope>NUCLEOTIDE SEQUENCE</scope>
    <source>
        <strain evidence="2">CBS2887</strain>
    </source>
</reference>
<dbReference type="InterPro" id="IPR015242">
    <property type="entry name" value="Ydc2_cat"/>
</dbReference>
<dbReference type="PANTHER" id="PTHR28072">
    <property type="entry name" value="CRUCIFORM CUTTING ENDONUCLEASE 1, MITOCHONDRIAL-RELATED"/>
    <property type="match status" value="1"/>
</dbReference>
<reference evidence="2" key="1">
    <citation type="journal article" date="2021" name="Open Biol.">
        <title>Shared evolutionary footprints suggest mitochondrial oxidative damage underlies multiple complex I losses in fungi.</title>
        <authorList>
            <person name="Schikora-Tamarit M.A."/>
            <person name="Marcet-Houben M."/>
            <person name="Nosek J."/>
            <person name="Gabaldon T."/>
        </authorList>
    </citation>
    <scope>NUCLEOTIDE SEQUENCE</scope>
    <source>
        <strain evidence="2">CBS2887</strain>
    </source>
</reference>
<dbReference type="InterPro" id="IPR039197">
    <property type="entry name" value="Mrs1/Cce1"/>
</dbReference>